<dbReference type="EMBL" id="JAEACQ010000164">
    <property type="protein sequence ID" value="MBL7627827.1"/>
    <property type="molecule type" value="Genomic_DNA"/>
</dbReference>
<sequence length="111" mass="11854">MLDGAEPHLSGEEGLPRLRDVYSDLVDDLVTMLREACSEDPIADSIADLPFHGVCRGYVLTAPEASPTPSVMEVGRGDEVIFLLGLDPSHSVVTWIDVLDGHGLSLTPPTS</sequence>
<comment type="caution">
    <text evidence="1">The sequence shown here is derived from an EMBL/GenBank/DDBJ whole genome shotgun (WGS) entry which is preliminary data.</text>
</comment>
<gene>
    <name evidence="1" type="ORF">I7412_11720</name>
</gene>
<organism evidence="1 2">
    <name type="scientific">Frankia nepalensis</name>
    <dbReference type="NCBI Taxonomy" id="1836974"/>
    <lineage>
        <taxon>Bacteria</taxon>
        <taxon>Bacillati</taxon>
        <taxon>Actinomycetota</taxon>
        <taxon>Actinomycetes</taxon>
        <taxon>Frankiales</taxon>
        <taxon>Frankiaceae</taxon>
        <taxon>Frankia</taxon>
    </lineage>
</organism>
<dbReference type="Proteomes" id="UP000604475">
    <property type="component" value="Unassembled WGS sequence"/>
</dbReference>
<reference evidence="1" key="1">
    <citation type="submission" date="2020-12" db="EMBL/GenBank/DDBJ databases">
        <title>Genomic characterization of non-nitrogen-fixing Frankia strains.</title>
        <authorList>
            <person name="Carlos-Shanley C."/>
            <person name="Guerra T."/>
            <person name="Hahn D."/>
        </authorList>
    </citation>
    <scope>NUCLEOTIDE SEQUENCE</scope>
    <source>
        <strain evidence="1">CN6</strain>
    </source>
</reference>
<evidence type="ECO:0000313" key="1">
    <source>
        <dbReference type="EMBL" id="MBL7627827.1"/>
    </source>
</evidence>
<evidence type="ECO:0000313" key="2">
    <source>
        <dbReference type="Proteomes" id="UP000604475"/>
    </source>
</evidence>
<keyword evidence="2" id="KW-1185">Reference proteome</keyword>
<dbReference type="RefSeq" id="WP_202999810.1">
    <property type="nucleotide sequence ID" value="NZ_JADWYU010000130.1"/>
</dbReference>
<accession>A0A937UND0</accession>
<proteinExistence type="predicted"/>
<dbReference type="AlphaFoldDB" id="A0A937UND0"/>
<protein>
    <submittedName>
        <fullName evidence="1">Uncharacterized protein</fullName>
    </submittedName>
</protein>
<name>A0A937UND0_9ACTN</name>